<gene>
    <name evidence="2" type="ORF">MNOMIAMN_00020</name>
</gene>
<proteinExistence type="predicted"/>
<organism evidence="2">
    <name type="scientific">Candidatus Methanogaster sp. ANME-2c ERB4</name>
    <dbReference type="NCBI Taxonomy" id="2759911"/>
    <lineage>
        <taxon>Archaea</taxon>
        <taxon>Methanobacteriati</taxon>
        <taxon>Methanobacteriota</taxon>
        <taxon>Stenosarchaea group</taxon>
        <taxon>Methanomicrobia</taxon>
        <taxon>Methanosarcinales</taxon>
        <taxon>ANME-2 cluster</taxon>
        <taxon>Candidatus Methanogasteraceae</taxon>
        <taxon>Candidatus Methanogaster</taxon>
    </lineage>
</organism>
<dbReference type="AlphaFoldDB" id="A0A7G9Y4P6"/>
<sequence length="73" mass="8218">MLVDGEGIAIDRGLFTRPFSQSSPQRELSAPAPFTTSSTFFRVLCGEYSVSDNKQKTKKYNKPQINADERRFG</sequence>
<evidence type="ECO:0000256" key="1">
    <source>
        <dbReference type="SAM" id="MobiDB-lite"/>
    </source>
</evidence>
<accession>A0A7G9Y4P6</accession>
<reference evidence="2" key="1">
    <citation type="submission" date="2020-06" db="EMBL/GenBank/DDBJ databases">
        <title>Unique genomic features of the anaerobic methanotrophic archaea.</title>
        <authorList>
            <person name="Chadwick G.L."/>
            <person name="Skennerton C.T."/>
            <person name="Laso-Perez R."/>
            <person name="Leu A.O."/>
            <person name="Speth D.R."/>
            <person name="Yu H."/>
            <person name="Morgan-Lang C."/>
            <person name="Hatzenpichler R."/>
            <person name="Goudeau D."/>
            <person name="Malmstrom R."/>
            <person name="Brazelton W.J."/>
            <person name="Woyke T."/>
            <person name="Hallam S.J."/>
            <person name="Tyson G.W."/>
            <person name="Wegener G."/>
            <person name="Boetius A."/>
            <person name="Orphan V."/>
        </authorList>
    </citation>
    <scope>NUCLEOTIDE SEQUENCE</scope>
</reference>
<feature type="region of interest" description="Disordered" evidence="1">
    <location>
        <begin position="53"/>
        <end position="73"/>
    </location>
</feature>
<dbReference type="EMBL" id="MT630784">
    <property type="protein sequence ID" value="QNO42980.1"/>
    <property type="molecule type" value="Genomic_DNA"/>
</dbReference>
<name>A0A7G9Y4P6_9EURY</name>
<protein>
    <submittedName>
        <fullName evidence="2">Uncharacterized protein</fullName>
    </submittedName>
</protein>
<evidence type="ECO:0000313" key="2">
    <source>
        <dbReference type="EMBL" id="QNO42980.1"/>
    </source>
</evidence>